<protein>
    <submittedName>
        <fullName evidence="1">Uncharacterized protein</fullName>
    </submittedName>
</protein>
<evidence type="ECO:0000313" key="2">
    <source>
        <dbReference type="Proteomes" id="UP000186524"/>
    </source>
</evidence>
<accession>A0A1Q5NZL3</accession>
<comment type="caution">
    <text evidence="1">The sequence shown here is derived from an EMBL/GenBank/DDBJ whole genome shotgun (WGS) entry which is preliminary data.</text>
</comment>
<dbReference type="AlphaFoldDB" id="A0A1Q5NZL3"/>
<dbReference type="EMBL" id="MRWQ01000028">
    <property type="protein sequence ID" value="OKL35292.1"/>
    <property type="molecule type" value="Genomic_DNA"/>
</dbReference>
<dbReference type="Proteomes" id="UP000186524">
    <property type="component" value="Unassembled WGS sequence"/>
</dbReference>
<gene>
    <name evidence="1" type="ORF">BLL40_16215</name>
</gene>
<name>A0A1Q5NZL3_9BACI</name>
<evidence type="ECO:0000313" key="1">
    <source>
        <dbReference type="EMBL" id="OKL35292.1"/>
    </source>
</evidence>
<proteinExistence type="predicted"/>
<sequence>MKNRDDFVYITYVYVYMGNVSVFIDFVKTAESDDNEDRPIRKGITYMSNIVTSITNAMKLYGKELTKAWENGSIMDKKKK</sequence>
<reference evidence="1 2" key="1">
    <citation type="submission" date="2016-12" db="EMBL/GenBank/DDBJ databases">
        <title>Domibacillus sp. SAOS 44 whole genome sequencing.</title>
        <authorList>
            <person name="Verma A."/>
            <person name="Krishnamurthi S."/>
        </authorList>
    </citation>
    <scope>NUCLEOTIDE SEQUENCE [LARGE SCALE GENOMIC DNA]</scope>
    <source>
        <strain evidence="1 2">SAOS 44</strain>
    </source>
</reference>
<keyword evidence="2" id="KW-1185">Reference proteome</keyword>
<organism evidence="1 2">
    <name type="scientific">Domibacillus mangrovi</name>
    <dbReference type="NCBI Taxonomy" id="1714354"/>
    <lineage>
        <taxon>Bacteria</taxon>
        <taxon>Bacillati</taxon>
        <taxon>Bacillota</taxon>
        <taxon>Bacilli</taxon>
        <taxon>Bacillales</taxon>
        <taxon>Bacillaceae</taxon>
        <taxon>Domibacillus</taxon>
    </lineage>
</organism>